<accession>A0A699ZPJ2</accession>
<organism evidence="1 2">
    <name type="scientific">Haematococcus lacustris</name>
    <name type="common">Green alga</name>
    <name type="synonym">Haematococcus pluvialis</name>
    <dbReference type="NCBI Taxonomy" id="44745"/>
    <lineage>
        <taxon>Eukaryota</taxon>
        <taxon>Viridiplantae</taxon>
        <taxon>Chlorophyta</taxon>
        <taxon>core chlorophytes</taxon>
        <taxon>Chlorophyceae</taxon>
        <taxon>CS clade</taxon>
        <taxon>Chlamydomonadales</taxon>
        <taxon>Haematococcaceae</taxon>
        <taxon>Haematococcus</taxon>
    </lineage>
</organism>
<reference evidence="1 2" key="1">
    <citation type="submission" date="2020-02" db="EMBL/GenBank/DDBJ databases">
        <title>Draft genome sequence of Haematococcus lacustris strain NIES-144.</title>
        <authorList>
            <person name="Morimoto D."/>
            <person name="Nakagawa S."/>
            <person name="Yoshida T."/>
            <person name="Sawayama S."/>
        </authorList>
    </citation>
    <scope>NUCLEOTIDE SEQUENCE [LARGE SCALE GENOMIC DNA]</scope>
    <source>
        <strain evidence="1 2">NIES-144</strain>
    </source>
</reference>
<dbReference type="Proteomes" id="UP000485058">
    <property type="component" value="Unassembled WGS sequence"/>
</dbReference>
<keyword evidence="2" id="KW-1185">Reference proteome</keyword>
<dbReference type="EMBL" id="BLLF01001703">
    <property type="protein sequence ID" value="GFH20816.1"/>
    <property type="molecule type" value="Genomic_DNA"/>
</dbReference>
<name>A0A699ZPJ2_HAELA</name>
<proteinExistence type="predicted"/>
<dbReference type="AlphaFoldDB" id="A0A699ZPJ2"/>
<protein>
    <submittedName>
        <fullName evidence="1">Uncharacterized protein</fullName>
    </submittedName>
</protein>
<evidence type="ECO:0000313" key="2">
    <source>
        <dbReference type="Proteomes" id="UP000485058"/>
    </source>
</evidence>
<gene>
    <name evidence="1" type="ORF">HaLaN_18002</name>
</gene>
<sequence>MEFPLFSHKAAKLRVCPHGGMGDRLFTVGQFCSPSMIGPALSLRAPFVASEHSPLCRVCSPCLRRSLALTTPNSLAFNPPLQGTGHTHEHVAAAKVSMAAAATPADWPRPHLLHKHIPSCCATTATLAVID</sequence>
<evidence type="ECO:0000313" key="1">
    <source>
        <dbReference type="EMBL" id="GFH20816.1"/>
    </source>
</evidence>
<comment type="caution">
    <text evidence="1">The sequence shown here is derived from an EMBL/GenBank/DDBJ whole genome shotgun (WGS) entry which is preliminary data.</text>
</comment>